<sequence>MARKTDAQVLEELLSKHDPAVRQAFLEAVSEISNSIILSTVTSRLEHGDISGAIEVLSLDEDAFSRVEVALLEAYNDGGQSTVDNLPRVTQPDGVPIRFSWGVRNTVAERALRDHAANMVREITADQKDGLREVLTEGLAHGDNPWSTARRIAGYRMNGSNERTGGLIGLTSRQMETVSWIRRALIEGDTVKLRRYLELKNRDARFDRTIAKIIRDGGKLPADKADGIASRYASIALDKRAKTLARHETFLALSKSRHDAIQQQIDAGKLVASDVTMTWKHTPRENPRLQHIAMNGQKVRFGEAFTAPDGTTLRYPHDPDAPIRHTINCMCRAEYKIDHTAAAIRRYRARVGG</sequence>
<accession>A0A6N1VF48</accession>
<reference evidence="1 2" key="1">
    <citation type="submission" date="2020-06" db="EMBL/GenBank/DDBJ databases">
        <title>Oricola thermophila sp. nov. isolated from a tidal sediments.</title>
        <authorList>
            <person name="Kwon K.K."/>
            <person name="Yang S.-H."/>
            <person name="Park M.-J."/>
        </authorList>
    </citation>
    <scope>NUCLEOTIDE SEQUENCE [LARGE SCALE GENOMIC DNA]</scope>
    <source>
        <strain evidence="1 2">MEBiC13590</strain>
    </source>
</reference>
<proteinExistence type="predicted"/>
<dbReference type="Proteomes" id="UP000509367">
    <property type="component" value="Chromosome"/>
</dbReference>
<gene>
    <name evidence="1" type="ORF">HTY61_04950</name>
</gene>
<evidence type="ECO:0000313" key="1">
    <source>
        <dbReference type="EMBL" id="QKV17852.1"/>
    </source>
</evidence>
<name>A0A6N1VF48_9HYPH</name>
<dbReference type="KEGG" id="orm:HTY61_04950"/>
<keyword evidence="2" id="KW-1185">Reference proteome</keyword>
<dbReference type="RefSeq" id="WP_175275749.1">
    <property type="nucleotide sequence ID" value="NZ_CP054836.1"/>
</dbReference>
<organism evidence="1 2">
    <name type="scientific">Oricola thermophila</name>
    <dbReference type="NCBI Taxonomy" id="2742145"/>
    <lineage>
        <taxon>Bacteria</taxon>
        <taxon>Pseudomonadati</taxon>
        <taxon>Pseudomonadota</taxon>
        <taxon>Alphaproteobacteria</taxon>
        <taxon>Hyphomicrobiales</taxon>
        <taxon>Ahrensiaceae</taxon>
        <taxon>Oricola</taxon>
    </lineage>
</organism>
<dbReference type="AlphaFoldDB" id="A0A6N1VF48"/>
<protein>
    <submittedName>
        <fullName evidence="1">Head morphogenesis protein</fullName>
    </submittedName>
</protein>
<dbReference type="EMBL" id="CP054836">
    <property type="protein sequence ID" value="QKV17852.1"/>
    <property type="molecule type" value="Genomic_DNA"/>
</dbReference>
<evidence type="ECO:0000313" key="2">
    <source>
        <dbReference type="Proteomes" id="UP000509367"/>
    </source>
</evidence>